<dbReference type="GO" id="GO:0003676">
    <property type="term" value="F:nucleic acid binding"/>
    <property type="evidence" value="ECO:0007669"/>
    <property type="project" value="InterPro"/>
</dbReference>
<feature type="non-terminal residue" evidence="1">
    <location>
        <position position="91"/>
    </location>
</feature>
<gene>
    <name evidence="1" type="ORF">KI387_004471</name>
</gene>
<dbReference type="AlphaFoldDB" id="A0AA38GLC6"/>
<dbReference type="Gene3D" id="3.30.420.10">
    <property type="entry name" value="Ribonuclease H-like superfamily/Ribonuclease H"/>
    <property type="match status" value="1"/>
</dbReference>
<name>A0AA38GLC6_TAXCH</name>
<proteinExistence type="predicted"/>
<dbReference type="PANTHER" id="PTHR48475:SF1">
    <property type="entry name" value="RNASE H TYPE-1 DOMAIN-CONTAINING PROTEIN"/>
    <property type="match status" value="1"/>
</dbReference>
<protein>
    <recommendedName>
        <fullName evidence="3">Integrase catalytic domain-containing protein</fullName>
    </recommendedName>
</protein>
<keyword evidence="2" id="KW-1185">Reference proteome</keyword>
<comment type="caution">
    <text evidence="1">The sequence shown here is derived from an EMBL/GenBank/DDBJ whole genome shotgun (WGS) entry which is preliminary data.</text>
</comment>
<dbReference type="InterPro" id="IPR012337">
    <property type="entry name" value="RNaseH-like_sf"/>
</dbReference>
<dbReference type="SUPFAM" id="SSF53098">
    <property type="entry name" value="Ribonuclease H-like"/>
    <property type="match status" value="1"/>
</dbReference>
<accession>A0AA38GLC6</accession>
<dbReference type="InterPro" id="IPR036397">
    <property type="entry name" value="RNaseH_sf"/>
</dbReference>
<evidence type="ECO:0008006" key="3">
    <source>
        <dbReference type="Google" id="ProtNLM"/>
    </source>
</evidence>
<evidence type="ECO:0000313" key="2">
    <source>
        <dbReference type="Proteomes" id="UP000824469"/>
    </source>
</evidence>
<dbReference type="EMBL" id="JAHRHJ020000002">
    <property type="protein sequence ID" value="KAH9324293.1"/>
    <property type="molecule type" value="Genomic_DNA"/>
</dbReference>
<sequence length="91" mass="10444">TSSNYYPQGNDLAESTNENLIRIVKRTMDVNQRQWHTKLRNSLWADTITMKKSISTSPYKLVYGKEARIPLSLELAQQLDFEGADQIEIGI</sequence>
<organism evidence="1 2">
    <name type="scientific">Taxus chinensis</name>
    <name type="common">Chinese yew</name>
    <name type="synonym">Taxus wallichiana var. chinensis</name>
    <dbReference type="NCBI Taxonomy" id="29808"/>
    <lineage>
        <taxon>Eukaryota</taxon>
        <taxon>Viridiplantae</taxon>
        <taxon>Streptophyta</taxon>
        <taxon>Embryophyta</taxon>
        <taxon>Tracheophyta</taxon>
        <taxon>Spermatophyta</taxon>
        <taxon>Pinopsida</taxon>
        <taxon>Pinidae</taxon>
        <taxon>Conifers II</taxon>
        <taxon>Cupressales</taxon>
        <taxon>Taxaceae</taxon>
        <taxon>Taxus</taxon>
    </lineage>
</organism>
<reference evidence="1 2" key="1">
    <citation type="journal article" date="2021" name="Nat. Plants">
        <title>The Taxus genome provides insights into paclitaxel biosynthesis.</title>
        <authorList>
            <person name="Xiong X."/>
            <person name="Gou J."/>
            <person name="Liao Q."/>
            <person name="Li Y."/>
            <person name="Zhou Q."/>
            <person name="Bi G."/>
            <person name="Li C."/>
            <person name="Du R."/>
            <person name="Wang X."/>
            <person name="Sun T."/>
            <person name="Guo L."/>
            <person name="Liang H."/>
            <person name="Lu P."/>
            <person name="Wu Y."/>
            <person name="Zhang Z."/>
            <person name="Ro D.K."/>
            <person name="Shang Y."/>
            <person name="Huang S."/>
            <person name="Yan J."/>
        </authorList>
    </citation>
    <scope>NUCLEOTIDE SEQUENCE [LARGE SCALE GENOMIC DNA]</scope>
    <source>
        <strain evidence="1">Ta-2019</strain>
    </source>
</reference>
<feature type="non-terminal residue" evidence="1">
    <location>
        <position position="1"/>
    </location>
</feature>
<dbReference type="Proteomes" id="UP000824469">
    <property type="component" value="Unassembled WGS sequence"/>
</dbReference>
<evidence type="ECO:0000313" key="1">
    <source>
        <dbReference type="EMBL" id="KAH9324293.1"/>
    </source>
</evidence>
<dbReference type="PANTHER" id="PTHR48475">
    <property type="entry name" value="RIBONUCLEASE H"/>
    <property type="match status" value="1"/>
</dbReference>